<evidence type="ECO:0000313" key="3">
    <source>
        <dbReference type="Proteomes" id="UP000192758"/>
    </source>
</evidence>
<evidence type="ECO:0000256" key="1">
    <source>
        <dbReference type="SAM" id="MobiDB-lite"/>
    </source>
</evidence>
<gene>
    <name evidence="2" type="ORF">EHP00_104</name>
</gene>
<feature type="region of interest" description="Disordered" evidence="1">
    <location>
        <begin position="1"/>
        <end position="47"/>
    </location>
</feature>
<proteinExistence type="predicted"/>
<evidence type="ECO:0000313" key="2">
    <source>
        <dbReference type="EMBL" id="OQS54599.1"/>
    </source>
</evidence>
<accession>A0A1W0E5Y7</accession>
<dbReference type="Proteomes" id="UP000192758">
    <property type="component" value="Unassembled WGS sequence"/>
</dbReference>
<organism evidence="2 3">
    <name type="scientific">Ecytonucleospora hepatopenaei</name>
    <dbReference type="NCBI Taxonomy" id="646526"/>
    <lineage>
        <taxon>Eukaryota</taxon>
        <taxon>Fungi</taxon>
        <taxon>Fungi incertae sedis</taxon>
        <taxon>Microsporidia</taxon>
        <taxon>Enterocytozoonidae</taxon>
        <taxon>Ecytonucleospora</taxon>
    </lineage>
</organism>
<protein>
    <submittedName>
        <fullName evidence="2">Uncharacterized protein</fullName>
    </submittedName>
</protein>
<feature type="compositionally biased region" description="Basic and acidic residues" evidence="1">
    <location>
        <begin position="30"/>
        <end position="47"/>
    </location>
</feature>
<reference evidence="2 3" key="1">
    <citation type="journal article" date="2017" name="Environ. Microbiol.">
        <title>Decay of the glycolytic pathway and adaptation to intranuclear parasitism within Enterocytozoonidae microsporidia.</title>
        <authorList>
            <person name="Wiredu Boakye D."/>
            <person name="Jaroenlak P."/>
            <person name="Prachumwat A."/>
            <person name="Williams T.A."/>
            <person name="Bateman K.S."/>
            <person name="Itsathitphaisarn O."/>
            <person name="Sritunyalucksana K."/>
            <person name="Paszkiewicz K.H."/>
            <person name="Moore K.A."/>
            <person name="Stentiford G.D."/>
            <person name="Williams B.A."/>
        </authorList>
    </citation>
    <scope>NUCLEOTIDE SEQUENCE [LARGE SCALE GENOMIC DNA]</scope>
    <source>
        <strain evidence="2 3">TH1</strain>
    </source>
</reference>
<keyword evidence="3" id="KW-1185">Reference proteome</keyword>
<dbReference type="VEuPathDB" id="MicrosporidiaDB:EHP00_104"/>
<dbReference type="AlphaFoldDB" id="A0A1W0E5Y7"/>
<feature type="compositionally biased region" description="Basic residues" evidence="1">
    <location>
        <begin position="1"/>
        <end position="11"/>
    </location>
</feature>
<sequence>MAKRPITKRKATYQLTPNNEEDLGPNVRSELNDEHCNKDEKKDTVEKEDVLTTREDFKGIFSNAVNSQQRTANQMVKKMSGLNRSFFNGISTVLSKNCSKDLRYMFKQYENFVEIIEKENQNGNKLKEK</sequence>
<comment type="caution">
    <text evidence="2">The sequence shown here is derived from an EMBL/GenBank/DDBJ whole genome shotgun (WGS) entry which is preliminary data.</text>
</comment>
<name>A0A1W0E5Y7_9MICR</name>
<dbReference type="EMBL" id="MNPJ01000019">
    <property type="protein sequence ID" value="OQS54599.1"/>
    <property type="molecule type" value="Genomic_DNA"/>
</dbReference>